<dbReference type="GO" id="GO:0008270">
    <property type="term" value="F:zinc ion binding"/>
    <property type="evidence" value="ECO:0007669"/>
    <property type="project" value="InterPro"/>
</dbReference>
<dbReference type="SUPFAM" id="SSF57701">
    <property type="entry name" value="Zn2/Cys6 DNA-binding domain"/>
    <property type="match status" value="1"/>
</dbReference>
<dbReference type="AlphaFoldDB" id="A0A1Y2DII4"/>
<dbReference type="EMBL" id="MCGR01000077">
    <property type="protein sequence ID" value="ORY59037.1"/>
    <property type="molecule type" value="Genomic_DNA"/>
</dbReference>
<dbReference type="InterPro" id="IPR036864">
    <property type="entry name" value="Zn2-C6_fun-type_DNA-bd_sf"/>
</dbReference>
<feature type="compositionally biased region" description="Pro residues" evidence="1">
    <location>
        <begin position="180"/>
        <end position="190"/>
    </location>
</feature>
<dbReference type="Pfam" id="PF00172">
    <property type="entry name" value="Zn_clus"/>
    <property type="match status" value="1"/>
</dbReference>
<accession>A0A1Y2DII4</accession>
<evidence type="ECO:0000313" key="3">
    <source>
        <dbReference type="EMBL" id="ORY59037.1"/>
    </source>
</evidence>
<dbReference type="Gene3D" id="4.10.240.10">
    <property type="entry name" value="Zn(2)-C6 fungal-type DNA-binding domain"/>
    <property type="match status" value="1"/>
</dbReference>
<reference evidence="3 4" key="1">
    <citation type="submission" date="2016-07" db="EMBL/GenBank/DDBJ databases">
        <title>Pervasive Adenine N6-methylation of Active Genes in Fungi.</title>
        <authorList>
            <consortium name="DOE Joint Genome Institute"/>
            <person name="Mondo S.J."/>
            <person name="Dannebaum R.O."/>
            <person name="Kuo R.C."/>
            <person name="Labutti K."/>
            <person name="Haridas S."/>
            <person name="Kuo A."/>
            <person name="Salamov A."/>
            <person name="Ahrendt S.R."/>
            <person name="Lipzen A."/>
            <person name="Sullivan W."/>
            <person name="Andreopoulos W.B."/>
            <person name="Clum A."/>
            <person name="Lindquist E."/>
            <person name="Daum C."/>
            <person name="Ramamoorthy G.K."/>
            <person name="Gryganskyi A."/>
            <person name="Culley D."/>
            <person name="Magnuson J.K."/>
            <person name="James T.Y."/>
            <person name="O'Malley M.A."/>
            <person name="Stajich J.E."/>
            <person name="Spatafora J.W."/>
            <person name="Visel A."/>
            <person name="Grigoriev I.V."/>
        </authorList>
    </citation>
    <scope>NUCLEOTIDE SEQUENCE [LARGE SCALE GENOMIC DNA]</scope>
    <source>
        <strain evidence="3 4">62-1032</strain>
    </source>
</reference>
<dbReference type="InParanoid" id="A0A1Y2DII4"/>
<dbReference type="InterPro" id="IPR001138">
    <property type="entry name" value="Zn2Cys6_DnaBD"/>
</dbReference>
<feature type="compositionally biased region" description="Low complexity" evidence="1">
    <location>
        <begin position="247"/>
        <end position="266"/>
    </location>
</feature>
<evidence type="ECO:0000259" key="2">
    <source>
        <dbReference type="PROSITE" id="PS50048"/>
    </source>
</evidence>
<dbReference type="GO" id="GO:0000981">
    <property type="term" value="F:DNA-binding transcription factor activity, RNA polymerase II-specific"/>
    <property type="evidence" value="ECO:0007669"/>
    <property type="project" value="InterPro"/>
</dbReference>
<feature type="region of interest" description="Disordered" evidence="1">
    <location>
        <begin position="113"/>
        <end position="201"/>
    </location>
</feature>
<evidence type="ECO:0000313" key="4">
    <source>
        <dbReference type="Proteomes" id="UP000193467"/>
    </source>
</evidence>
<name>A0A1Y2DII4_9BASI</name>
<feature type="compositionally biased region" description="Pro residues" evidence="1">
    <location>
        <begin position="280"/>
        <end position="308"/>
    </location>
</feature>
<feature type="domain" description="Zn(2)-C6 fungal-type" evidence="2">
    <location>
        <begin position="18"/>
        <end position="48"/>
    </location>
</feature>
<organism evidence="3 4">
    <name type="scientific">Leucosporidium creatinivorum</name>
    <dbReference type="NCBI Taxonomy" id="106004"/>
    <lineage>
        <taxon>Eukaryota</taxon>
        <taxon>Fungi</taxon>
        <taxon>Dikarya</taxon>
        <taxon>Basidiomycota</taxon>
        <taxon>Pucciniomycotina</taxon>
        <taxon>Microbotryomycetes</taxon>
        <taxon>Leucosporidiales</taxon>
        <taxon>Leucosporidium</taxon>
    </lineage>
</organism>
<comment type="caution">
    <text evidence="3">The sequence shown here is derived from an EMBL/GenBank/DDBJ whole genome shotgun (WGS) entry which is preliminary data.</text>
</comment>
<evidence type="ECO:0000256" key="1">
    <source>
        <dbReference type="SAM" id="MobiDB-lite"/>
    </source>
</evidence>
<feature type="compositionally biased region" description="Basic and acidic residues" evidence="1">
    <location>
        <begin position="309"/>
        <end position="323"/>
    </location>
</feature>
<protein>
    <recommendedName>
        <fullName evidence="2">Zn(2)-C6 fungal-type domain-containing protein</fullName>
    </recommendedName>
</protein>
<dbReference type="SMART" id="SM00066">
    <property type="entry name" value="GAL4"/>
    <property type="match status" value="1"/>
</dbReference>
<gene>
    <name evidence="3" type="ORF">BCR35DRAFT_335134</name>
</gene>
<dbReference type="PROSITE" id="PS00463">
    <property type="entry name" value="ZN2_CY6_FUNGAL_1"/>
    <property type="match status" value="1"/>
</dbReference>
<dbReference type="Proteomes" id="UP000193467">
    <property type="component" value="Unassembled WGS sequence"/>
</dbReference>
<proteinExistence type="predicted"/>
<feature type="compositionally biased region" description="Pro residues" evidence="1">
    <location>
        <begin position="135"/>
        <end position="145"/>
    </location>
</feature>
<dbReference type="OrthoDB" id="39175at2759"/>
<sequence length="357" mass="38642">MGVNLAAGALREWTRVISCESCRIKKLKCDRVIGGCSNCRSRGHTCSYAGHPPTQHMDTVGLSALERNRQKIERLRTTMTSLVGKLGLSEQDVVSIQLDAEARYGVHVFQRTRPADPLAPPPLATLRRQGVTSQPRPPPPPPSMPPSILHRPQPSTNAPPRPYYTQMALGPPKINRHPPSSKPPPAPPQQPQQHQHRSLPSPAFYSTTYTALASRPPVHPHLYRPSPKSTLTPRVATARVEAPRAPPQAAATPQFQEPVPTPQAAAPRPPPLAPLKFAPARPPTSAPSKVGPPPPPVAKTKLPPPPHSDPQHDPENIIHRRGSDATVEVLYADGEFGSPLLKPKLEPEVTTIDSSIA</sequence>
<feature type="region of interest" description="Disordered" evidence="1">
    <location>
        <begin position="241"/>
        <end position="324"/>
    </location>
</feature>
<dbReference type="PROSITE" id="PS50048">
    <property type="entry name" value="ZN2_CY6_FUNGAL_2"/>
    <property type="match status" value="1"/>
</dbReference>
<keyword evidence="4" id="KW-1185">Reference proteome</keyword>
<dbReference type="PRINTS" id="PR01217">
    <property type="entry name" value="PRICHEXTENSN"/>
</dbReference>
<dbReference type="CDD" id="cd00067">
    <property type="entry name" value="GAL4"/>
    <property type="match status" value="1"/>
</dbReference>